<feature type="compositionally biased region" description="Polar residues" evidence="1">
    <location>
        <begin position="75"/>
        <end position="85"/>
    </location>
</feature>
<evidence type="ECO:0000256" key="1">
    <source>
        <dbReference type="SAM" id="MobiDB-lite"/>
    </source>
</evidence>
<dbReference type="GeneID" id="92040415"/>
<dbReference type="EMBL" id="JAQQWN010000004">
    <property type="protein sequence ID" value="KAK8088079.1"/>
    <property type="molecule type" value="Genomic_DNA"/>
</dbReference>
<sequence length="85" mass="9458">MKSYHVVDYRGGSDTGKYKANADYDRRMIMNVLHYAEPWPFMLGAPVTESAARSSMVHLAATRLTPHGTLHRHPASTTVGHPSHL</sequence>
<dbReference type="RefSeq" id="XP_066670973.1">
    <property type="nucleotide sequence ID" value="XM_066807355.1"/>
</dbReference>
<keyword evidence="3" id="KW-1185">Reference proteome</keyword>
<evidence type="ECO:0000313" key="2">
    <source>
        <dbReference type="EMBL" id="KAK8088079.1"/>
    </source>
</evidence>
<evidence type="ECO:0000313" key="3">
    <source>
        <dbReference type="Proteomes" id="UP001433268"/>
    </source>
</evidence>
<protein>
    <submittedName>
        <fullName evidence="2">Uncharacterized protein</fullName>
    </submittedName>
</protein>
<comment type="caution">
    <text evidence="2">The sequence shown here is derived from an EMBL/GenBank/DDBJ whole genome shotgun (WGS) entry which is preliminary data.</text>
</comment>
<gene>
    <name evidence="2" type="ORF">PG997_003040</name>
</gene>
<organism evidence="2 3">
    <name type="scientific">Apiospora hydei</name>
    <dbReference type="NCBI Taxonomy" id="1337664"/>
    <lineage>
        <taxon>Eukaryota</taxon>
        <taxon>Fungi</taxon>
        <taxon>Dikarya</taxon>
        <taxon>Ascomycota</taxon>
        <taxon>Pezizomycotina</taxon>
        <taxon>Sordariomycetes</taxon>
        <taxon>Xylariomycetidae</taxon>
        <taxon>Amphisphaeriales</taxon>
        <taxon>Apiosporaceae</taxon>
        <taxon>Apiospora</taxon>
    </lineage>
</organism>
<feature type="region of interest" description="Disordered" evidence="1">
    <location>
        <begin position="64"/>
        <end position="85"/>
    </location>
</feature>
<reference evidence="2 3" key="1">
    <citation type="submission" date="2023-01" db="EMBL/GenBank/DDBJ databases">
        <title>Analysis of 21 Apiospora genomes using comparative genomics revels a genus with tremendous synthesis potential of carbohydrate active enzymes and secondary metabolites.</title>
        <authorList>
            <person name="Sorensen T."/>
        </authorList>
    </citation>
    <scope>NUCLEOTIDE SEQUENCE [LARGE SCALE GENOMIC DNA]</scope>
    <source>
        <strain evidence="2 3">CBS 114990</strain>
    </source>
</reference>
<dbReference type="Proteomes" id="UP001433268">
    <property type="component" value="Unassembled WGS sequence"/>
</dbReference>
<name>A0ABR1WY51_9PEZI</name>
<proteinExistence type="predicted"/>
<accession>A0ABR1WY51</accession>